<name>A0A8D8PLX0_9HEMI</name>
<proteinExistence type="predicted"/>
<dbReference type="EMBL" id="HBUF01001457">
    <property type="protein sequence ID" value="CAG6605948.1"/>
    <property type="molecule type" value="Transcribed_RNA"/>
</dbReference>
<reference evidence="1" key="1">
    <citation type="submission" date="2021-05" db="EMBL/GenBank/DDBJ databases">
        <authorList>
            <person name="Alioto T."/>
            <person name="Alioto T."/>
            <person name="Gomez Garrido J."/>
        </authorList>
    </citation>
    <scope>NUCLEOTIDE SEQUENCE</scope>
</reference>
<protein>
    <submittedName>
        <fullName evidence="1">Uncharacterized protein</fullName>
    </submittedName>
</protein>
<sequence length="107" mass="12888">MFLGNINIDLEKMIWKIDLMVVYFFPQIKKIISNAHYLEPRYRNNYLRNLMLIETKRWSTCTIIVHYSVHILFGNEIDCEQRGFYNVQKGVSLFFRTNFPDKKTSCI</sequence>
<dbReference type="AlphaFoldDB" id="A0A8D8PLX0"/>
<evidence type="ECO:0000313" key="1">
    <source>
        <dbReference type="EMBL" id="CAG6605948.1"/>
    </source>
</evidence>
<organism evidence="1">
    <name type="scientific">Cacopsylla melanoneura</name>
    <dbReference type="NCBI Taxonomy" id="428564"/>
    <lineage>
        <taxon>Eukaryota</taxon>
        <taxon>Metazoa</taxon>
        <taxon>Ecdysozoa</taxon>
        <taxon>Arthropoda</taxon>
        <taxon>Hexapoda</taxon>
        <taxon>Insecta</taxon>
        <taxon>Pterygota</taxon>
        <taxon>Neoptera</taxon>
        <taxon>Paraneoptera</taxon>
        <taxon>Hemiptera</taxon>
        <taxon>Sternorrhyncha</taxon>
        <taxon>Psylloidea</taxon>
        <taxon>Psyllidae</taxon>
        <taxon>Psyllinae</taxon>
        <taxon>Cacopsylla</taxon>
    </lineage>
</organism>
<accession>A0A8D8PLX0</accession>